<reference evidence="2 3" key="1">
    <citation type="journal article" date="2013" name="Nat. Commun.">
        <title>The evolution and pathogenic mechanisms of the rice sheath blight pathogen.</title>
        <authorList>
            <person name="Zheng A."/>
            <person name="Lin R."/>
            <person name="Xu L."/>
            <person name="Qin P."/>
            <person name="Tang C."/>
            <person name="Ai P."/>
            <person name="Zhang D."/>
            <person name="Liu Y."/>
            <person name="Sun Z."/>
            <person name="Feng H."/>
            <person name="Wang Y."/>
            <person name="Chen Y."/>
            <person name="Liang X."/>
            <person name="Fu R."/>
            <person name="Li Q."/>
            <person name="Zhang J."/>
            <person name="Yu X."/>
            <person name="Xie Z."/>
            <person name="Ding L."/>
            <person name="Guan P."/>
            <person name="Tang J."/>
            <person name="Liang Y."/>
            <person name="Wang S."/>
            <person name="Deng Q."/>
            <person name="Li S."/>
            <person name="Zhu J."/>
            <person name="Wang L."/>
            <person name="Liu H."/>
            <person name="Li P."/>
        </authorList>
    </citation>
    <scope>NUCLEOTIDE SEQUENCE [LARGE SCALE GENOMIC DNA]</scope>
    <source>
        <strain evidence="3">AG-1 IA</strain>
    </source>
</reference>
<organism evidence="2 3">
    <name type="scientific">Thanatephorus cucumeris (strain AG1-IA)</name>
    <name type="common">Rice sheath blight fungus</name>
    <name type="synonym">Rhizoctonia solani</name>
    <dbReference type="NCBI Taxonomy" id="983506"/>
    <lineage>
        <taxon>Eukaryota</taxon>
        <taxon>Fungi</taxon>
        <taxon>Dikarya</taxon>
        <taxon>Basidiomycota</taxon>
        <taxon>Agaricomycotina</taxon>
        <taxon>Agaricomycetes</taxon>
        <taxon>Cantharellales</taxon>
        <taxon>Ceratobasidiaceae</taxon>
        <taxon>Rhizoctonia</taxon>
        <taxon>Rhizoctonia solani AG-1</taxon>
    </lineage>
</organism>
<dbReference type="Proteomes" id="UP000011668">
    <property type="component" value="Unassembled WGS sequence"/>
</dbReference>
<name>L8WSM4_THACA</name>
<keyword evidence="3" id="KW-1185">Reference proteome</keyword>
<protein>
    <submittedName>
        <fullName evidence="2">Uncharacterized protein</fullName>
    </submittedName>
</protein>
<feature type="region of interest" description="Disordered" evidence="1">
    <location>
        <begin position="1"/>
        <end position="25"/>
    </location>
</feature>
<dbReference type="EMBL" id="AFRT01001629">
    <property type="protein sequence ID" value="ELU39777.1"/>
    <property type="molecule type" value="Genomic_DNA"/>
</dbReference>
<evidence type="ECO:0000313" key="2">
    <source>
        <dbReference type="EMBL" id="ELU39777.1"/>
    </source>
</evidence>
<sequence>MARGTCAQAWGRLPRPEPGITPRAPSGELIWRSWSERLHAIGRTIVGSHPVSSSHSARRFVNTNGTGYPRYLTGYINPSEGSPSSSAQSNVQIVNFCGVS</sequence>
<evidence type="ECO:0000313" key="3">
    <source>
        <dbReference type="Proteomes" id="UP000011668"/>
    </source>
</evidence>
<proteinExistence type="predicted"/>
<dbReference type="AlphaFoldDB" id="L8WSM4"/>
<accession>L8WSM4</accession>
<evidence type="ECO:0000256" key="1">
    <source>
        <dbReference type="SAM" id="MobiDB-lite"/>
    </source>
</evidence>
<comment type="caution">
    <text evidence="2">The sequence shown here is derived from an EMBL/GenBank/DDBJ whole genome shotgun (WGS) entry which is preliminary data.</text>
</comment>
<dbReference type="HOGENOM" id="CLU_2307968_0_0_1"/>
<gene>
    <name evidence="2" type="ORF">AG1IA_06185</name>
</gene>